<evidence type="ECO:0000313" key="9">
    <source>
        <dbReference type="Proteomes" id="UP000821866"/>
    </source>
</evidence>
<dbReference type="Gene3D" id="2.40.50.140">
    <property type="entry name" value="Nucleic acid-binding proteins"/>
    <property type="match status" value="1"/>
</dbReference>
<dbReference type="GO" id="GO:0003676">
    <property type="term" value="F:nucleic acid binding"/>
    <property type="evidence" value="ECO:0007669"/>
    <property type="project" value="InterPro"/>
</dbReference>
<dbReference type="InterPro" id="IPR045864">
    <property type="entry name" value="aa-tRNA-synth_II/BPL/LPL"/>
</dbReference>
<dbReference type="Proteomes" id="UP000821866">
    <property type="component" value="Unassembled WGS sequence"/>
</dbReference>
<keyword evidence="2" id="KW-0547">Nucleotide-binding</keyword>
<evidence type="ECO:0000256" key="3">
    <source>
        <dbReference type="ARBA" id="ARBA00022840"/>
    </source>
</evidence>
<evidence type="ECO:0000259" key="7">
    <source>
        <dbReference type="PROSITE" id="PS50862"/>
    </source>
</evidence>
<dbReference type="CDD" id="cd04318">
    <property type="entry name" value="EcAsnRS_like_N"/>
    <property type="match status" value="1"/>
</dbReference>
<dbReference type="Pfam" id="PF01336">
    <property type="entry name" value="tRNA_anti-codon"/>
    <property type="match status" value="1"/>
</dbReference>
<dbReference type="Gene3D" id="3.30.930.10">
    <property type="entry name" value="Bira Bifunctional Protein, Domain 2"/>
    <property type="match status" value="1"/>
</dbReference>
<dbReference type="InterPro" id="IPR004364">
    <property type="entry name" value="Aa-tRNA-synt_II"/>
</dbReference>
<dbReference type="GO" id="GO:0005524">
    <property type="term" value="F:ATP binding"/>
    <property type="evidence" value="ECO:0007669"/>
    <property type="project" value="UniProtKB-KW"/>
</dbReference>
<dbReference type="GO" id="GO:0006421">
    <property type="term" value="P:asparaginyl-tRNA aminoacylation"/>
    <property type="evidence" value="ECO:0007669"/>
    <property type="project" value="TreeGrafter"/>
</dbReference>
<evidence type="ECO:0000256" key="4">
    <source>
        <dbReference type="ARBA" id="ARBA00022917"/>
    </source>
</evidence>
<keyword evidence="4" id="KW-0648">Protein biosynthesis</keyword>
<keyword evidence="9" id="KW-1185">Reference proteome</keyword>
<name>A0A9J6DU03_RHIMP</name>
<dbReference type="InterPro" id="IPR002312">
    <property type="entry name" value="Asp/Asn-tRNA-synth_IIb"/>
</dbReference>
<feature type="domain" description="Aminoacyl-transfer RNA synthetases class-II family profile" evidence="7">
    <location>
        <begin position="98"/>
        <end position="376"/>
    </location>
</feature>
<dbReference type="EMBL" id="JABSTU010000007">
    <property type="protein sequence ID" value="KAH8025693.1"/>
    <property type="molecule type" value="Genomic_DNA"/>
</dbReference>
<dbReference type="GO" id="GO:0004816">
    <property type="term" value="F:asparagine-tRNA ligase activity"/>
    <property type="evidence" value="ECO:0007669"/>
    <property type="project" value="TreeGrafter"/>
</dbReference>
<accession>A0A9J6DU03</accession>
<evidence type="ECO:0000313" key="8">
    <source>
        <dbReference type="EMBL" id="KAH8025693.1"/>
    </source>
</evidence>
<keyword evidence="5" id="KW-0030">Aminoacyl-tRNA synthetase</keyword>
<reference evidence="8" key="1">
    <citation type="journal article" date="2020" name="Cell">
        <title>Large-Scale Comparative Analyses of Tick Genomes Elucidate Their Genetic Diversity and Vector Capacities.</title>
        <authorList>
            <consortium name="Tick Genome and Microbiome Consortium (TIGMIC)"/>
            <person name="Jia N."/>
            <person name="Wang J."/>
            <person name="Shi W."/>
            <person name="Du L."/>
            <person name="Sun Y."/>
            <person name="Zhan W."/>
            <person name="Jiang J.F."/>
            <person name="Wang Q."/>
            <person name="Zhang B."/>
            <person name="Ji P."/>
            <person name="Bell-Sakyi L."/>
            <person name="Cui X.M."/>
            <person name="Yuan T.T."/>
            <person name="Jiang B.G."/>
            <person name="Yang W.F."/>
            <person name="Lam T.T."/>
            <person name="Chang Q.C."/>
            <person name="Ding S.J."/>
            <person name="Wang X.J."/>
            <person name="Zhu J.G."/>
            <person name="Ruan X.D."/>
            <person name="Zhao L."/>
            <person name="Wei J.T."/>
            <person name="Ye R.Z."/>
            <person name="Que T.C."/>
            <person name="Du C.H."/>
            <person name="Zhou Y.H."/>
            <person name="Cheng J.X."/>
            <person name="Dai P.F."/>
            <person name="Guo W.B."/>
            <person name="Han X.H."/>
            <person name="Huang E.J."/>
            <person name="Li L.F."/>
            <person name="Wei W."/>
            <person name="Gao Y.C."/>
            <person name="Liu J.Z."/>
            <person name="Shao H.Z."/>
            <person name="Wang X."/>
            <person name="Wang C.C."/>
            <person name="Yang T.C."/>
            <person name="Huo Q.B."/>
            <person name="Li W."/>
            <person name="Chen H.Y."/>
            <person name="Chen S.E."/>
            <person name="Zhou L.G."/>
            <person name="Ni X.B."/>
            <person name="Tian J.H."/>
            <person name="Sheng Y."/>
            <person name="Liu T."/>
            <person name="Pan Y.S."/>
            <person name="Xia L.Y."/>
            <person name="Li J."/>
            <person name="Zhao F."/>
            <person name="Cao W.C."/>
        </authorList>
    </citation>
    <scope>NUCLEOTIDE SEQUENCE</scope>
    <source>
        <strain evidence="8">Rmic-2018</strain>
    </source>
</reference>
<dbReference type="PANTHER" id="PTHR22594:SF34">
    <property type="entry name" value="ASPARAGINE--TRNA LIGASE, MITOCHONDRIAL-RELATED"/>
    <property type="match status" value="1"/>
</dbReference>
<dbReference type="InterPro" id="IPR004365">
    <property type="entry name" value="NA-bd_OB_tRNA"/>
</dbReference>
<reference evidence="8" key="2">
    <citation type="submission" date="2021-09" db="EMBL/GenBank/DDBJ databases">
        <authorList>
            <person name="Jia N."/>
            <person name="Wang J."/>
            <person name="Shi W."/>
            <person name="Du L."/>
            <person name="Sun Y."/>
            <person name="Zhan W."/>
            <person name="Jiang J."/>
            <person name="Wang Q."/>
            <person name="Zhang B."/>
            <person name="Ji P."/>
            <person name="Sakyi L.B."/>
            <person name="Cui X."/>
            <person name="Yuan T."/>
            <person name="Jiang B."/>
            <person name="Yang W."/>
            <person name="Lam T.T.-Y."/>
            <person name="Chang Q."/>
            <person name="Ding S."/>
            <person name="Wang X."/>
            <person name="Zhu J."/>
            <person name="Ruan X."/>
            <person name="Zhao L."/>
            <person name="Wei J."/>
            <person name="Que T."/>
            <person name="Du C."/>
            <person name="Cheng J."/>
            <person name="Dai P."/>
            <person name="Han X."/>
            <person name="Huang E."/>
            <person name="Gao Y."/>
            <person name="Liu J."/>
            <person name="Shao H."/>
            <person name="Ye R."/>
            <person name="Li L."/>
            <person name="Wei W."/>
            <person name="Wang X."/>
            <person name="Wang C."/>
            <person name="Huo Q."/>
            <person name="Li W."/>
            <person name="Guo W."/>
            <person name="Chen H."/>
            <person name="Chen S."/>
            <person name="Zhou L."/>
            <person name="Zhou L."/>
            <person name="Ni X."/>
            <person name="Tian J."/>
            <person name="Zhou Y."/>
            <person name="Sheng Y."/>
            <person name="Liu T."/>
            <person name="Pan Y."/>
            <person name="Xia L."/>
            <person name="Li J."/>
            <person name="Zhao F."/>
            <person name="Cao W."/>
        </authorList>
    </citation>
    <scope>NUCLEOTIDE SEQUENCE</scope>
    <source>
        <strain evidence="8">Rmic-2018</strain>
        <tissue evidence="8">Larvae</tissue>
    </source>
</reference>
<dbReference type="PANTHER" id="PTHR22594">
    <property type="entry name" value="ASPARTYL/LYSYL-TRNA SYNTHETASE"/>
    <property type="match status" value="1"/>
</dbReference>
<evidence type="ECO:0000256" key="5">
    <source>
        <dbReference type="ARBA" id="ARBA00023146"/>
    </source>
</evidence>
<evidence type="ECO:0000256" key="2">
    <source>
        <dbReference type="ARBA" id="ARBA00022741"/>
    </source>
</evidence>
<dbReference type="VEuPathDB" id="VectorBase:LOC119165910"/>
<organism evidence="8 9">
    <name type="scientific">Rhipicephalus microplus</name>
    <name type="common">Cattle tick</name>
    <name type="synonym">Boophilus microplus</name>
    <dbReference type="NCBI Taxonomy" id="6941"/>
    <lineage>
        <taxon>Eukaryota</taxon>
        <taxon>Metazoa</taxon>
        <taxon>Ecdysozoa</taxon>
        <taxon>Arthropoda</taxon>
        <taxon>Chelicerata</taxon>
        <taxon>Arachnida</taxon>
        <taxon>Acari</taxon>
        <taxon>Parasitiformes</taxon>
        <taxon>Ixodida</taxon>
        <taxon>Ixodoidea</taxon>
        <taxon>Ixodidae</taxon>
        <taxon>Rhipicephalinae</taxon>
        <taxon>Rhipicephalus</taxon>
        <taxon>Boophilus</taxon>
    </lineage>
</organism>
<dbReference type="AlphaFoldDB" id="A0A9J6DU03"/>
<gene>
    <name evidence="8" type="ORF">HPB51_010777</name>
</gene>
<evidence type="ECO:0000256" key="6">
    <source>
        <dbReference type="SAM" id="MobiDB-lite"/>
    </source>
</evidence>
<proteinExistence type="predicted"/>
<dbReference type="PRINTS" id="PR01042">
    <property type="entry name" value="TRNASYNTHASP"/>
</dbReference>
<dbReference type="VEuPathDB" id="VectorBase:LOC119170032"/>
<feature type="region of interest" description="Disordered" evidence="6">
    <location>
        <begin position="434"/>
        <end position="469"/>
    </location>
</feature>
<keyword evidence="1" id="KW-0436">Ligase</keyword>
<comment type="caution">
    <text evidence="8">The sequence shown here is derived from an EMBL/GenBank/DDBJ whole genome shotgun (WGS) entry which is preliminary data.</text>
</comment>
<dbReference type="Pfam" id="PF00152">
    <property type="entry name" value="tRNA-synt_2"/>
    <property type="match status" value="1"/>
</dbReference>
<evidence type="ECO:0000256" key="1">
    <source>
        <dbReference type="ARBA" id="ARBA00022598"/>
    </source>
</evidence>
<dbReference type="PROSITE" id="PS50862">
    <property type="entry name" value="AA_TRNA_LIGASE_II"/>
    <property type="match status" value="1"/>
</dbReference>
<dbReference type="InterPro" id="IPR006195">
    <property type="entry name" value="aa-tRNA-synth_II"/>
</dbReference>
<dbReference type="SUPFAM" id="SSF55681">
    <property type="entry name" value="Class II aaRS and biotin synthetases"/>
    <property type="match status" value="1"/>
</dbReference>
<dbReference type="InterPro" id="IPR012340">
    <property type="entry name" value="NA-bd_OB-fold"/>
</dbReference>
<dbReference type="GO" id="GO:0005739">
    <property type="term" value="C:mitochondrion"/>
    <property type="evidence" value="ECO:0007669"/>
    <property type="project" value="TreeGrafter"/>
</dbReference>
<feature type="compositionally biased region" description="Basic and acidic residues" evidence="6">
    <location>
        <begin position="441"/>
        <end position="459"/>
    </location>
</feature>
<dbReference type="SUPFAM" id="SSF50249">
    <property type="entry name" value="Nucleic acid-binding proteins"/>
    <property type="match status" value="1"/>
</dbReference>
<keyword evidence="3" id="KW-0067">ATP-binding</keyword>
<protein>
    <recommendedName>
        <fullName evidence="7">Aminoacyl-transfer RNA synthetases class-II family profile domain-containing protein</fullName>
    </recommendedName>
</protein>
<sequence length="608" mass="68227">MKGWVRALRKHKDMVFVDLSDGSAASKVQVVVPANCVRPGLSYGSAIQVFGKLVASSHKGQELEVHAEDVTVLGPCDIEYVRSFPHFRSRQAKEAAMLRLRSAALMAVHAAFQSQGFFHVHTPILTSNDCEGGGNVFTVKPMKQEDKEESQRSSEELFFGTPVFLTVSAQLHLEAVAMSLSRVYTVGPTFRAENCNTRRHVCEFCMVEAEEAFVTSLDTLLQRTEDVVKNVFTSLVNSSNEDVAVITKDAPSGHLETVQAALEKPFTRMTYSECINVLQSARNEKSSLRNIEWGQDLGAEHEEYLVKHCGNAAPLFVTHFPSALKPFYMKHSTLQPNTVEGFDLLAPFGGELCGGSLREDDHTVLEERLRNLGIADAFPCKLPRCLLWPYPLSQRREVSSTEEQQRPWCRQGAWDVANIESTLTACGTLPDKRRPCGVSEGSDHERSNKVTSKHEEASAMKKTRNKRKKPIVTKHRDMRVTADESEYGTEVVRACDLERNKAALEAIVYRLRQDTLRHTTRISQLKRELGNLTDEHDGLGNDVYKSKATTIIDEKDCHISDLKDKAADFHAQQAQAQQDRNRETSQVQALTLKLSKKETECKEKHERI</sequence>